<evidence type="ECO:0000313" key="8">
    <source>
        <dbReference type="Proteomes" id="UP000176631"/>
    </source>
</evidence>
<evidence type="ECO:0000256" key="6">
    <source>
        <dbReference type="SAM" id="MobiDB-lite"/>
    </source>
</evidence>
<dbReference type="GO" id="GO:1990904">
    <property type="term" value="C:ribonucleoprotein complex"/>
    <property type="evidence" value="ECO:0007669"/>
    <property type="project" value="UniProtKB-KW"/>
</dbReference>
<evidence type="ECO:0000256" key="1">
    <source>
        <dbReference type="ARBA" id="ARBA00010528"/>
    </source>
</evidence>
<evidence type="ECO:0000256" key="3">
    <source>
        <dbReference type="ARBA" id="ARBA00023274"/>
    </source>
</evidence>
<keyword evidence="5" id="KW-0699">rRNA-binding</keyword>
<dbReference type="PANTHER" id="PTHR10746:SF6">
    <property type="entry name" value="LARGE RIBOSOMAL SUBUNIT PROTEIN UL4M"/>
    <property type="match status" value="1"/>
</dbReference>
<dbReference type="InterPro" id="IPR013005">
    <property type="entry name" value="Ribosomal_uL4-like"/>
</dbReference>
<keyword evidence="2 5" id="KW-0689">Ribosomal protein</keyword>
<comment type="caution">
    <text evidence="7">The sequence shown here is derived from an EMBL/GenBank/DDBJ whole genome shotgun (WGS) entry which is preliminary data.</text>
</comment>
<dbReference type="InterPro" id="IPR002136">
    <property type="entry name" value="Ribosomal_uL4"/>
</dbReference>
<keyword evidence="3 5" id="KW-0687">Ribonucleoprotein</keyword>
<keyword evidence="5" id="KW-0694">RNA-binding</keyword>
<dbReference type="EMBL" id="MHCP01000015">
    <property type="protein sequence ID" value="OGY24211.1"/>
    <property type="molecule type" value="Genomic_DNA"/>
</dbReference>
<dbReference type="GO" id="GO:0005840">
    <property type="term" value="C:ribosome"/>
    <property type="evidence" value="ECO:0007669"/>
    <property type="project" value="UniProtKB-KW"/>
</dbReference>
<comment type="function">
    <text evidence="5">Forms part of the polypeptide exit tunnel.</text>
</comment>
<evidence type="ECO:0000256" key="2">
    <source>
        <dbReference type="ARBA" id="ARBA00022980"/>
    </source>
</evidence>
<dbReference type="NCBIfam" id="TIGR03953">
    <property type="entry name" value="rplD_bact"/>
    <property type="match status" value="1"/>
</dbReference>
<dbReference type="InterPro" id="IPR023574">
    <property type="entry name" value="Ribosomal_uL4_dom_sf"/>
</dbReference>
<dbReference type="AlphaFoldDB" id="A0A1G1W9B8"/>
<evidence type="ECO:0000256" key="5">
    <source>
        <dbReference type="HAMAP-Rule" id="MF_01328"/>
    </source>
</evidence>
<proteinExistence type="inferred from homology"/>
<dbReference type="HAMAP" id="MF_01328_B">
    <property type="entry name" value="Ribosomal_uL4_B"/>
    <property type="match status" value="1"/>
</dbReference>
<organism evidence="7 8">
    <name type="scientific">Candidatus Woykebacteria bacterium RBG_13_40_15</name>
    <dbReference type="NCBI Taxonomy" id="1802593"/>
    <lineage>
        <taxon>Bacteria</taxon>
        <taxon>Candidatus Woykeibacteriota</taxon>
    </lineage>
</organism>
<reference evidence="7 8" key="1">
    <citation type="journal article" date="2016" name="Nat. Commun.">
        <title>Thousands of microbial genomes shed light on interconnected biogeochemical processes in an aquifer system.</title>
        <authorList>
            <person name="Anantharaman K."/>
            <person name="Brown C.T."/>
            <person name="Hug L.A."/>
            <person name="Sharon I."/>
            <person name="Castelle C.J."/>
            <person name="Probst A.J."/>
            <person name="Thomas B.C."/>
            <person name="Singh A."/>
            <person name="Wilkins M.J."/>
            <person name="Karaoz U."/>
            <person name="Brodie E.L."/>
            <person name="Williams K.H."/>
            <person name="Hubbard S.S."/>
            <person name="Banfield J.F."/>
        </authorList>
    </citation>
    <scope>NUCLEOTIDE SEQUENCE [LARGE SCALE GENOMIC DNA]</scope>
</reference>
<dbReference type="GO" id="GO:0019843">
    <property type="term" value="F:rRNA binding"/>
    <property type="evidence" value="ECO:0007669"/>
    <property type="project" value="UniProtKB-UniRule"/>
</dbReference>
<evidence type="ECO:0000313" key="7">
    <source>
        <dbReference type="EMBL" id="OGY24211.1"/>
    </source>
</evidence>
<dbReference type="Proteomes" id="UP000176631">
    <property type="component" value="Unassembled WGS sequence"/>
</dbReference>
<name>A0A1G1W9B8_9BACT</name>
<dbReference type="PANTHER" id="PTHR10746">
    <property type="entry name" value="50S RIBOSOMAL PROTEIN L4"/>
    <property type="match status" value="1"/>
</dbReference>
<dbReference type="GO" id="GO:0003735">
    <property type="term" value="F:structural constituent of ribosome"/>
    <property type="evidence" value="ECO:0007669"/>
    <property type="project" value="InterPro"/>
</dbReference>
<dbReference type="Gene3D" id="3.40.1370.10">
    <property type="match status" value="1"/>
</dbReference>
<sequence>MDKGLKTPIFNREGEAVKSILLPKEIFGQKTNKALLAQVIRIYLANQRPPTASTKTRSEVAGGGRKPHRQKGTGRARAGSIRAPGRRGGGIVFGPQPTATLLKAPKKMRQKAFSIALSDKYTEGNILFVDSLEFKQPKTKTAAKILTKLPLKKRGKILLVLYGDSSTSSKSFRNLENIKIKKIDDLNILDLLKADSSIFTLDALEKLKERFNYGNKQSD</sequence>
<feature type="region of interest" description="Disordered" evidence="6">
    <location>
        <begin position="50"/>
        <end position="89"/>
    </location>
</feature>
<evidence type="ECO:0000256" key="4">
    <source>
        <dbReference type="ARBA" id="ARBA00035244"/>
    </source>
</evidence>
<protein>
    <recommendedName>
        <fullName evidence="4 5">Large ribosomal subunit protein uL4</fullName>
    </recommendedName>
</protein>
<accession>A0A1G1W9B8</accession>
<comment type="subunit">
    <text evidence="5">Part of the 50S ribosomal subunit.</text>
</comment>
<comment type="function">
    <text evidence="5">One of the primary rRNA binding proteins, this protein initially binds near the 5'-end of the 23S rRNA. It is important during the early stages of 50S assembly. It makes multiple contacts with different domains of the 23S rRNA in the assembled 50S subunit and ribosome.</text>
</comment>
<gene>
    <name evidence="5" type="primary">rplD</name>
    <name evidence="7" type="ORF">A2172_01365</name>
</gene>
<feature type="compositionally biased region" description="Basic residues" evidence="6">
    <location>
        <begin position="65"/>
        <end position="74"/>
    </location>
</feature>
<dbReference type="GO" id="GO:0006412">
    <property type="term" value="P:translation"/>
    <property type="evidence" value="ECO:0007669"/>
    <property type="project" value="UniProtKB-UniRule"/>
</dbReference>
<dbReference type="SUPFAM" id="SSF52166">
    <property type="entry name" value="Ribosomal protein L4"/>
    <property type="match status" value="1"/>
</dbReference>
<comment type="similarity">
    <text evidence="1 5">Belongs to the universal ribosomal protein uL4 family.</text>
</comment>
<dbReference type="STRING" id="1802593.A2172_01365"/>
<dbReference type="Pfam" id="PF00573">
    <property type="entry name" value="Ribosomal_L4"/>
    <property type="match status" value="1"/>
</dbReference>